<dbReference type="Proteomes" id="UP001626628">
    <property type="component" value="Chromosome"/>
</dbReference>
<feature type="region of interest" description="Disordered" evidence="1">
    <location>
        <begin position="416"/>
        <end position="435"/>
    </location>
</feature>
<feature type="transmembrane region" description="Helical" evidence="2">
    <location>
        <begin position="77"/>
        <end position="95"/>
    </location>
</feature>
<dbReference type="EMBL" id="CP147982">
    <property type="protein sequence ID" value="WXK77934.1"/>
    <property type="molecule type" value="Genomic_DNA"/>
</dbReference>
<dbReference type="SMART" id="SM00028">
    <property type="entry name" value="TPR"/>
    <property type="match status" value="2"/>
</dbReference>
<evidence type="ECO:0000256" key="2">
    <source>
        <dbReference type="SAM" id="Phobius"/>
    </source>
</evidence>
<dbReference type="RefSeq" id="WP_407286975.1">
    <property type="nucleotide sequence ID" value="NZ_CP147982.1"/>
</dbReference>
<reference evidence="3 4" key="1">
    <citation type="submission" date="2024-03" db="EMBL/GenBank/DDBJ databases">
        <title>The complete genome of Streptomyces sirii sp.nov.</title>
        <authorList>
            <person name="Zakalyukina Y.V."/>
            <person name="Belik A.R."/>
            <person name="Biryukov M.V."/>
            <person name="Baturina O.A."/>
            <person name="Kabilov M.R."/>
        </authorList>
    </citation>
    <scope>NUCLEOTIDE SEQUENCE [LARGE SCALE GENOMIC DNA]</scope>
    <source>
        <strain evidence="3 4">BP-8</strain>
    </source>
</reference>
<dbReference type="SUPFAM" id="SSF48452">
    <property type="entry name" value="TPR-like"/>
    <property type="match status" value="1"/>
</dbReference>
<dbReference type="Gene3D" id="1.25.40.10">
    <property type="entry name" value="Tetratricopeptide repeat domain"/>
    <property type="match status" value="1"/>
</dbReference>
<dbReference type="InterPro" id="IPR011990">
    <property type="entry name" value="TPR-like_helical_dom_sf"/>
</dbReference>
<feature type="compositionally biased region" description="Basic and acidic residues" evidence="1">
    <location>
        <begin position="423"/>
        <end position="432"/>
    </location>
</feature>
<evidence type="ECO:0000313" key="3">
    <source>
        <dbReference type="EMBL" id="WXK77934.1"/>
    </source>
</evidence>
<dbReference type="InterPro" id="IPR019734">
    <property type="entry name" value="TPR_rpt"/>
</dbReference>
<evidence type="ECO:0000313" key="4">
    <source>
        <dbReference type="Proteomes" id="UP001626628"/>
    </source>
</evidence>
<sequence>MFNGRAENERSLTAPLPAPRFLAWWVWSAAGFAVLIAALASAGSGRRAWDGPLGFLGQVFGGLGAVFQPGAGKGASIGARLAFLLGVLLLLYVLWRATRAWLAYKPGAVDVQQLEDATPEGTPKPSDADLTAKLRRRLSDSSMYPPATLPAQAPAESFLELLGDIEIDPDKLGAALPKLLGRLRPKLAYRVGGLLQFRDTGPDQYGMTVTVTAFLFGGSRAASVWGSDWDDVIRQAGNWVVSTLLPVTRAGRLPPWRQWWGREIKPELYEAYQEANELSRAGRHHEALEQYFTAIRLDPTNSYLRAELAETQEKMGLHIDALDTCQRALTLDGQDARAYRERLWLKKLRRSEFRYFRHPRLYRDLLGLRYRNSIILGTSEATARQWCRRKGTTGASTHEQLIPLLVDRYWPTAVALDSPKAPQDPKEREELGRQSLRRTLRKSADEKEVRLVFQRAALQETHRLAADDAWARVWLYWPASLWSFVRCIWPAAYYQSVRGPQQPVTRGAFRVNREVWAPLRLAWASWQYGKIAAPQKWREPYARRRPRKEMSWTDLKPETLRSLLARVPGRRSRRDWLTLYNAACVYAVAMHANRRNHGYQQDLARLAVEQLECAVLSTRGSFAVVERSWMVEEDPDLALLREEDLFRNFVRTAYPSAEALQPFSPSMRSDEQLREYDYRLLEEIAKVMQEVWTRRSETHGVDIQCATEWLRIERKIWKSIRQISADANIRKWQDRVSLIRYIQTNCPSASASSPDFPPPLAQVEAMSPNGLPDAEKIHQTLSDLKRDVDAEDAHSLSDEGQRVLREAAADGVARLNARTVRLLSTGYAAAWQTLDDWLEREVEDHRPFRQALEDVPQLTRRVPTPPHGRRLLPV</sequence>
<evidence type="ECO:0000256" key="1">
    <source>
        <dbReference type="SAM" id="MobiDB-lite"/>
    </source>
</evidence>
<accession>A0ABZ2QS59</accession>
<organism evidence="3 4">
    <name type="scientific">Streptomyces sirii</name>
    <dbReference type="NCBI Taxonomy" id="3127701"/>
    <lineage>
        <taxon>Bacteria</taxon>
        <taxon>Bacillati</taxon>
        <taxon>Actinomycetota</taxon>
        <taxon>Actinomycetes</taxon>
        <taxon>Kitasatosporales</taxon>
        <taxon>Streptomycetaceae</taxon>
        <taxon>Streptomyces</taxon>
    </lineage>
</organism>
<feature type="transmembrane region" description="Helical" evidence="2">
    <location>
        <begin position="53"/>
        <end position="71"/>
    </location>
</feature>
<proteinExistence type="predicted"/>
<protein>
    <recommendedName>
        <fullName evidence="5">Tetratricopeptide repeat protein</fullName>
    </recommendedName>
</protein>
<keyword evidence="2" id="KW-0812">Transmembrane</keyword>
<keyword evidence="4" id="KW-1185">Reference proteome</keyword>
<keyword evidence="2" id="KW-0472">Membrane</keyword>
<gene>
    <name evidence="3" type="ORF">WAB15_19055</name>
</gene>
<name>A0ABZ2QS59_9ACTN</name>
<feature type="transmembrane region" description="Helical" evidence="2">
    <location>
        <begin position="22"/>
        <end position="41"/>
    </location>
</feature>
<keyword evidence="2" id="KW-1133">Transmembrane helix</keyword>
<evidence type="ECO:0008006" key="5">
    <source>
        <dbReference type="Google" id="ProtNLM"/>
    </source>
</evidence>